<dbReference type="Pfam" id="PF08840">
    <property type="entry name" value="BAAT_C"/>
    <property type="match status" value="1"/>
</dbReference>
<organism evidence="3 4">
    <name type="scientific">Corynebacterium godavarianum</name>
    <dbReference type="NCBI Taxonomy" id="2054421"/>
    <lineage>
        <taxon>Bacteria</taxon>
        <taxon>Bacillati</taxon>
        <taxon>Actinomycetota</taxon>
        <taxon>Actinomycetes</taxon>
        <taxon>Mycobacteriales</taxon>
        <taxon>Corynebacteriaceae</taxon>
        <taxon>Corynebacterium</taxon>
    </lineage>
</organism>
<keyword evidence="4" id="KW-1185">Reference proteome</keyword>
<dbReference type="PANTHER" id="PTHR10824:SF4">
    <property type="entry name" value="ACYL-COENZYME A THIOESTERASE 1-LIKE"/>
    <property type="match status" value="1"/>
</dbReference>
<dbReference type="Gene3D" id="3.40.50.1820">
    <property type="entry name" value="alpha/beta hydrolase"/>
    <property type="match status" value="1"/>
</dbReference>
<keyword evidence="1" id="KW-1133">Transmembrane helix</keyword>
<dbReference type="GO" id="GO:0016787">
    <property type="term" value="F:hydrolase activity"/>
    <property type="evidence" value="ECO:0007669"/>
    <property type="project" value="UniProtKB-KW"/>
</dbReference>
<sequence>MRRFSHGCERCVGRNAVKALNVLKVLKVLKVLGKALVALLVVLVLLAVVIVGLRAYNRHTYPFGSVGSSSVAGEGDGGASLSVAPIHGDQIEGFHITPERKTHPGVVVVYGGSEGGADRTRAEWLAGEGYEVLSMYFFGQEGQQQGLAEVPLEQFDEVSTLIDATVDGDGPVTVVGTSKGAEFVELLAAKGFRVDNVVAFVPASYSYPGLVFQQAEELPSFTYKGEAVPFASFRAGSMAAGAKQMWDMVTGYPVSYRATYESAAEAAPEEARIDLSHFGGNVLLFAGEDDQMWQSADAARELETQGEQVETHVYPDAGHVFFAHAEELPNGWQIMLGGTPEGNRAAYEDSRAVLLERLDQWHGRQ</sequence>
<gene>
    <name evidence="3" type="ORF">FPH17_05145</name>
</gene>
<proteinExistence type="predicted"/>
<evidence type="ECO:0000259" key="2">
    <source>
        <dbReference type="Pfam" id="PF08840"/>
    </source>
</evidence>
<dbReference type="InterPro" id="IPR029058">
    <property type="entry name" value="AB_hydrolase_fold"/>
</dbReference>
<keyword evidence="1" id="KW-0812">Transmembrane</keyword>
<feature type="domain" description="BAAT/Acyl-CoA thioester hydrolase C-terminal" evidence="2">
    <location>
        <begin position="170"/>
        <end position="320"/>
    </location>
</feature>
<evidence type="ECO:0000256" key="1">
    <source>
        <dbReference type="SAM" id="Phobius"/>
    </source>
</evidence>
<dbReference type="Proteomes" id="UP000320747">
    <property type="component" value="Unassembled WGS sequence"/>
</dbReference>
<reference evidence="3 4" key="1">
    <citation type="submission" date="2019-07" db="EMBL/GenBank/DDBJ databases">
        <title>Draft genome of Corynebacterium godavarianum and other related strains.</title>
        <authorList>
            <person name="Bernier A.-M."/>
            <person name="Bernard K."/>
        </authorList>
    </citation>
    <scope>NUCLEOTIDE SEQUENCE [LARGE SCALE GENOMIC DNA]</scope>
    <source>
        <strain evidence="3 4">LMG 29598</strain>
    </source>
</reference>
<protein>
    <submittedName>
        <fullName evidence="3">Acyl-CoA thioester hydrolase</fullName>
    </submittedName>
</protein>
<comment type="caution">
    <text evidence="3">The sequence shown here is derived from an EMBL/GenBank/DDBJ whole genome shotgun (WGS) entry which is preliminary data.</text>
</comment>
<keyword evidence="1" id="KW-0472">Membrane</keyword>
<dbReference type="SUPFAM" id="SSF53474">
    <property type="entry name" value="alpha/beta-Hydrolases"/>
    <property type="match status" value="1"/>
</dbReference>
<accession>A0ABY3E579</accession>
<evidence type="ECO:0000313" key="3">
    <source>
        <dbReference type="EMBL" id="TSJ74841.1"/>
    </source>
</evidence>
<evidence type="ECO:0000313" key="4">
    <source>
        <dbReference type="Proteomes" id="UP000320747"/>
    </source>
</evidence>
<dbReference type="InterPro" id="IPR014940">
    <property type="entry name" value="BAAT_C"/>
</dbReference>
<dbReference type="EMBL" id="VMHH01000003">
    <property type="protein sequence ID" value="TSJ74841.1"/>
    <property type="molecule type" value="Genomic_DNA"/>
</dbReference>
<dbReference type="PANTHER" id="PTHR10824">
    <property type="entry name" value="ACYL-COENZYME A THIOESTERASE-RELATED"/>
    <property type="match status" value="1"/>
</dbReference>
<keyword evidence="3" id="KW-0378">Hydrolase</keyword>
<name>A0ABY3E579_9CORY</name>
<feature type="transmembrane region" description="Helical" evidence="1">
    <location>
        <begin position="36"/>
        <end position="56"/>
    </location>
</feature>